<keyword evidence="5" id="KW-1185">Reference proteome</keyword>
<feature type="transmembrane region" description="Helical" evidence="2">
    <location>
        <begin position="77"/>
        <end position="101"/>
    </location>
</feature>
<keyword evidence="2" id="KW-0472">Membrane</keyword>
<dbReference type="InterPro" id="IPR055754">
    <property type="entry name" value="DUF7330"/>
</dbReference>
<accession>A0A8H6TX23</accession>
<comment type="caution">
    <text evidence="4">The sequence shown here is derived from an EMBL/GenBank/DDBJ whole genome shotgun (WGS) entry which is preliminary data.</text>
</comment>
<proteinExistence type="predicted"/>
<dbReference type="Pfam" id="PF24016">
    <property type="entry name" value="DUF7330"/>
    <property type="match status" value="1"/>
</dbReference>
<evidence type="ECO:0000313" key="4">
    <source>
        <dbReference type="EMBL" id="KAF7325305.1"/>
    </source>
</evidence>
<feature type="compositionally biased region" description="Pro residues" evidence="1">
    <location>
        <begin position="29"/>
        <end position="42"/>
    </location>
</feature>
<evidence type="ECO:0000313" key="5">
    <source>
        <dbReference type="Proteomes" id="UP000620124"/>
    </source>
</evidence>
<evidence type="ECO:0000256" key="2">
    <source>
        <dbReference type="SAM" id="Phobius"/>
    </source>
</evidence>
<dbReference type="OrthoDB" id="5570013at2759"/>
<evidence type="ECO:0000259" key="3">
    <source>
        <dbReference type="Pfam" id="PF24016"/>
    </source>
</evidence>
<protein>
    <recommendedName>
        <fullName evidence="3">DUF7330 domain-containing protein</fullName>
    </recommendedName>
</protein>
<feature type="region of interest" description="Disordered" evidence="1">
    <location>
        <begin position="1"/>
        <end position="47"/>
    </location>
</feature>
<feature type="domain" description="DUF7330" evidence="3">
    <location>
        <begin position="306"/>
        <end position="431"/>
    </location>
</feature>
<dbReference type="EMBL" id="JACAZI010000054">
    <property type="protein sequence ID" value="KAF7325305.1"/>
    <property type="molecule type" value="Genomic_DNA"/>
</dbReference>
<feature type="compositionally biased region" description="Polar residues" evidence="1">
    <location>
        <begin position="1"/>
        <end position="28"/>
    </location>
</feature>
<evidence type="ECO:0000256" key="1">
    <source>
        <dbReference type="SAM" id="MobiDB-lite"/>
    </source>
</evidence>
<keyword evidence="2" id="KW-0812">Transmembrane</keyword>
<sequence length="497" mass="52786">MIITDNTPQSPVKDSSQTTPLLGNASGSNPPPPAYSTPPPTQAGPTPIGNTYAAYQPVYTPGQLRLGESAGQRFCKAFLVAFGVWILASALLGSITASGAFEDYGPYPIPGNVETNHCVTAWSGDIKNPTFPFFPYSAATSFEFSLPSKTLVLLHKGGISNGHLKIRSSSEVTDKVRVNVKVNYYKAAVRDTSQVCLIERSKGESGVGIFTPKPWRSPPSTDRLSFDVELILPRAKSVLNINALSTDVNNFSHDIDSLDGFYFNNLSLTASNGEIQAAYLGSEKIALTTSNGNIAVDSLVAPVATLRSTNGGVSGTYAVVDSLDLQTSNGVVDVAVTFTGGRSHKSTKELTLHTTNNALNYIVNLGAASDKMGAFRVKADTSNGKLTGEIVSAPLNSVLAIDTSTTNSQASLTLPSTYEGGFQVATSNAPVLVKRVDLNEQDPACDYKQNCKGRTRSFKTTTVTKRSVTGYVHWDKKNANRGKVSLTSSNGATTLYV</sequence>
<dbReference type="AlphaFoldDB" id="A0A8H6TX23"/>
<name>A0A8H6TX23_9AGAR</name>
<gene>
    <name evidence="4" type="ORF">MVEN_02638000</name>
</gene>
<keyword evidence="2" id="KW-1133">Transmembrane helix</keyword>
<reference evidence="4" key="1">
    <citation type="submission" date="2020-05" db="EMBL/GenBank/DDBJ databases">
        <title>Mycena genomes resolve the evolution of fungal bioluminescence.</title>
        <authorList>
            <person name="Tsai I.J."/>
        </authorList>
    </citation>
    <scope>NUCLEOTIDE SEQUENCE</scope>
    <source>
        <strain evidence="4">CCC161011</strain>
    </source>
</reference>
<organism evidence="4 5">
    <name type="scientific">Mycena venus</name>
    <dbReference type="NCBI Taxonomy" id="2733690"/>
    <lineage>
        <taxon>Eukaryota</taxon>
        <taxon>Fungi</taxon>
        <taxon>Dikarya</taxon>
        <taxon>Basidiomycota</taxon>
        <taxon>Agaricomycotina</taxon>
        <taxon>Agaricomycetes</taxon>
        <taxon>Agaricomycetidae</taxon>
        <taxon>Agaricales</taxon>
        <taxon>Marasmiineae</taxon>
        <taxon>Mycenaceae</taxon>
        <taxon>Mycena</taxon>
    </lineage>
</organism>
<dbReference type="Proteomes" id="UP000620124">
    <property type="component" value="Unassembled WGS sequence"/>
</dbReference>